<organism evidence="2 3">
    <name type="scientific">Corchorus capsularis</name>
    <name type="common">Jute</name>
    <dbReference type="NCBI Taxonomy" id="210143"/>
    <lineage>
        <taxon>Eukaryota</taxon>
        <taxon>Viridiplantae</taxon>
        <taxon>Streptophyta</taxon>
        <taxon>Embryophyta</taxon>
        <taxon>Tracheophyta</taxon>
        <taxon>Spermatophyta</taxon>
        <taxon>Magnoliopsida</taxon>
        <taxon>eudicotyledons</taxon>
        <taxon>Gunneridae</taxon>
        <taxon>Pentapetalae</taxon>
        <taxon>rosids</taxon>
        <taxon>malvids</taxon>
        <taxon>Malvales</taxon>
        <taxon>Malvaceae</taxon>
        <taxon>Grewioideae</taxon>
        <taxon>Apeibeae</taxon>
        <taxon>Corchorus</taxon>
    </lineage>
</organism>
<evidence type="ECO:0000256" key="1">
    <source>
        <dbReference type="SAM" id="MobiDB-lite"/>
    </source>
</evidence>
<comment type="caution">
    <text evidence="2">The sequence shown here is derived from an EMBL/GenBank/DDBJ whole genome shotgun (WGS) entry which is preliminary data.</text>
</comment>
<dbReference type="AlphaFoldDB" id="A0A1R3I2K1"/>
<feature type="compositionally biased region" description="Pro residues" evidence="1">
    <location>
        <begin position="11"/>
        <end position="22"/>
    </location>
</feature>
<dbReference type="EMBL" id="AWWV01010845">
    <property type="protein sequence ID" value="OMO76803.1"/>
    <property type="molecule type" value="Genomic_DNA"/>
</dbReference>
<proteinExistence type="predicted"/>
<feature type="region of interest" description="Disordered" evidence="1">
    <location>
        <begin position="11"/>
        <end position="30"/>
    </location>
</feature>
<evidence type="ECO:0000313" key="3">
    <source>
        <dbReference type="Proteomes" id="UP000188268"/>
    </source>
</evidence>
<reference evidence="2 3" key="1">
    <citation type="submission" date="2013-09" db="EMBL/GenBank/DDBJ databases">
        <title>Corchorus capsularis genome sequencing.</title>
        <authorList>
            <person name="Alam M."/>
            <person name="Haque M.S."/>
            <person name="Islam M.S."/>
            <person name="Emdad E.M."/>
            <person name="Islam M.M."/>
            <person name="Ahmed B."/>
            <person name="Halim A."/>
            <person name="Hossen Q.M.M."/>
            <person name="Hossain M.Z."/>
            <person name="Ahmed R."/>
            <person name="Khan M.M."/>
            <person name="Islam R."/>
            <person name="Rashid M.M."/>
            <person name="Khan S.A."/>
            <person name="Rahman M.S."/>
            <person name="Alam M."/>
        </authorList>
    </citation>
    <scope>NUCLEOTIDE SEQUENCE [LARGE SCALE GENOMIC DNA]</scope>
    <source>
        <strain evidence="3">cv. CVL-1</strain>
        <tissue evidence="2">Whole seedling</tissue>
    </source>
</reference>
<sequence length="143" mass="15463">MSLWFPPVRLPAAPPLPPPPRSPSDSRSKSGVPLPFGPGILSSIIVRFAGITSWTSASSAKPTKPAPPVRNALLLGECATMHFTSTASADGSRLVKCVHWIIVSGSSKSMVTKCIWRLSNSTFLPLSSWWKKAAYFFSIRLLI</sequence>
<name>A0A1R3I2K1_COCAP</name>
<gene>
    <name evidence="2" type="ORF">CCACVL1_15409</name>
</gene>
<dbReference type="OrthoDB" id="10277614at2759"/>
<accession>A0A1R3I2K1</accession>
<dbReference type="Proteomes" id="UP000188268">
    <property type="component" value="Unassembled WGS sequence"/>
</dbReference>
<dbReference type="OMA" id="TISWICV"/>
<keyword evidence="3" id="KW-1185">Reference proteome</keyword>
<protein>
    <submittedName>
        <fullName evidence="2">Uncharacterized protein</fullName>
    </submittedName>
</protein>
<dbReference type="Gramene" id="OMO76803">
    <property type="protein sequence ID" value="OMO76803"/>
    <property type="gene ID" value="CCACVL1_15409"/>
</dbReference>
<evidence type="ECO:0000313" key="2">
    <source>
        <dbReference type="EMBL" id="OMO76803.1"/>
    </source>
</evidence>